<accession>A0ABY6HZ38</accession>
<dbReference type="Gene3D" id="3.60.21.10">
    <property type="match status" value="1"/>
</dbReference>
<dbReference type="Pfam" id="PF00149">
    <property type="entry name" value="Metallophos"/>
    <property type="match status" value="1"/>
</dbReference>
<protein>
    <recommendedName>
        <fullName evidence="1">Calcineurin-like phosphoesterase domain-containing protein</fullName>
    </recommendedName>
</protein>
<dbReference type="EMBL" id="CP104013">
    <property type="protein sequence ID" value="UYP48782.1"/>
    <property type="molecule type" value="Genomic_DNA"/>
</dbReference>
<evidence type="ECO:0000259" key="1">
    <source>
        <dbReference type="Pfam" id="PF00149"/>
    </source>
</evidence>
<dbReference type="SUPFAM" id="SSF56300">
    <property type="entry name" value="Metallo-dependent phosphatases"/>
    <property type="match status" value="1"/>
</dbReference>
<keyword evidence="3" id="KW-1185">Reference proteome</keyword>
<organism evidence="2 3">
    <name type="scientific">Candidatus Lokiarchaeum ossiferum</name>
    <dbReference type="NCBI Taxonomy" id="2951803"/>
    <lineage>
        <taxon>Archaea</taxon>
        <taxon>Promethearchaeati</taxon>
        <taxon>Promethearchaeota</taxon>
        <taxon>Promethearchaeia</taxon>
        <taxon>Promethearchaeales</taxon>
        <taxon>Promethearchaeaceae</taxon>
        <taxon>Candidatus Lokiarchaeum</taxon>
    </lineage>
</organism>
<dbReference type="InterPro" id="IPR004843">
    <property type="entry name" value="Calcineurin-like_PHP"/>
</dbReference>
<evidence type="ECO:0000313" key="2">
    <source>
        <dbReference type="EMBL" id="UYP48782.1"/>
    </source>
</evidence>
<dbReference type="InterPro" id="IPR029052">
    <property type="entry name" value="Metallo-depent_PP-like"/>
</dbReference>
<evidence type="ECO:0000313" key="3">
    <source>
        <dbReference type="Proteomes" id="UP001208689"/>
    </source>
</evidence>
<feature type="domain" description="Calcineurin-like phosphoesterase" evidence="1">
    <location>
        <begin position="195"/>
        <end position="468"/>
    </location>
</feature>
<proteinExistence type="predicted"/>
<name>A0ABY6HZ38_9ARCH</name>
<reference evidence="2" key="1">
    <citation type="submission" date="2022-09" db="EMBL/GenBank/DDBJ databases">
        <title>Actin cytoskeleton and complex cell architecture in an #Asgard archaeon.</title>
        <authorList>
            <person name="Ponce Toledo R.I."/>
            <person name="Schleper C."/>
            <person name="Rodrigues Oliveira T."/>
            <person name="Wollweber F."/>
            <person name="Xu J."/>
            <person name="Rittmann S."/>
            <person name="Klingl A."/>
            <person name="Pilhofer M."/>
        </authorList>
    </citation>
    <scope>NUCLEOTIDE SEQUENCE</scope>
    <source>
        <strain evidence="2">B-35</strain>
    </source>
</reference>
<sequence>MKNAEFKDYMDFPFVASPNIGYPAILVEKIEEKAINQHPKFEFKLNIVAKEEISLTQLKDQFKNQLFAVPLYEHDPQTRKLIRGYPIPINLSDIKQNLSLCIENECLQDLYQLKDDRPSFLLRHNFFGTNRCIFSATGTFQIHQDSKNTTFLQNHPFLMFDIYQTFSAQDTHKDYPIYRICYHSLVIRKKSWDNLKFIQITDLHIGKRYDEFLDILSKHKLKINFDKLPPLIQKLDLQSRFKNPNNKLRQFILWANYRASLEKLDVIFMTGDIIDYYLKNTIRSKELYKITESNWETFLNLILNDPIELREGIAAKNIVEHEELAVPFYTITGNHDVRIYPYSLHTAGLYRTFGLHLLEAQTFKDPYPRANYKALAVDKYCLRPYYQYVNPFDDYFIEFGKNRFLLMNSRGERILRMKDLLMANPASKGFSDRQYLFMKTVTSRIMKEDGKTNNFFMTHSPMLNPIIKNIVLRKFLKIFKKMKYLHPSMFKERNLKRLRTSNGRADPHLEFDYGSVSRNWKNTLALMLKYNMINLAGHTHEANEIRFSYSPQDLGRSQPFSIYYDDYTSLYPMEFILDHLPLVCQTPSLGIRKLSSSEKSGAYRNIEIVDGKIIKMEVKYLSDIEIDHQNIFLF</sequence>
<dbReference type="Proteomes" id="UP001208689">
    <property type="component" value="Chromosome"/>
</dbReference>
<gene>
    <name evidence="2" type="ORF">NEF87_005067</name>
</gene>